<keyword evidence="1" id="KW-1133">Transmembrane helix</keyword>
<gene>
    <name evidence="2" type="ORF">B5J99_01090</name>
</gene>
<reference evidence="2 3" key="1">
    <citation type="submission" date="2017-03" db="EMBL/GenBank/DDBJ databases">
        <title>Complete genome sequence of Blastomonas fulva degrading microcsystin LR.</title>
        <authorList>
            <person name="Lee H.-g."/>
            <person name="Jin L."/>
            <person name="oh H.-M."/>
        </authorList>
    </citation>
    <scope>NUCLEOTIDE SEQUENCE [LARGE SCALE GENOMIC DNA]</scope>
    <source>
        <strain evidence="2 3">T2</strain>
    </source>
</reference>
<feature type="transmembrane region" description="Helical" evidence="1">
    <location>
        <begin position="106"/>
        <end position="128"/>
    </location>
</feature>
<dbReference type="RefSeq" id="WP_117351187.1">
    <property type="nucleotide sequence ID" value="NZ_CP020083.1"/>
</dbReference>
<sequence length="148" mass="15991">MRIAVFLALLVVALGYAAWRGGGPERVMAVIAALMVVLDTLLHRIVPAQFASLDTGHLIIDLFGAVTTIALALAAHRFWPMGMAVLHILPLLAHSSRALDLAMHPVAYLVMQVAPSWLVAPVLIGATWRHRRRLKASGADPSWHSSPV</sequence>
<evidence type="ECO:0000313" key="3">
    <source>
        <dbReference type="Proteomes" id="UP000258016"/>
    </source>
</evidence>
<evidence type="ECO:0000313" key="2">
    <source>
        <dbReference type="EMBL" id="ASR50238.1"/>
    </source>
</evidence>
<keyword evidence="1" id="KW-0472">Membrane</keyword>
<keyword evidence="3" id="KW-1185">Reference proteome</keyword>
<accession>A0ABM6M2X0</accession>
<protein>
    <recommendedName>
        <fullName evidence="4">Rod shape-determining protein MreD</fullName>
    </recommendedName>
</protein>
<evidence type="ECO:0000256" key="1">
    <source>
        <dbReference type="SAM" id="Phobius"/>
    </source>
</evidence>
<feature type="transmembrane region" description="Helical" evidence="1">
    <location>
        <begin position="58"/>
        <end position="79"/>
    </location>
</feature>
<proteinExistence type="predicted"/>
<organism evidence="2 3">
    <name type="scientific">Blastomonas fulva</name>
    <dbReference type="NCBI Taxonomy" id="1550728"/>
    <lineage>
        <taxon>Bacteria</taxon>
        <taxon>Pseudomonadati</taxon>
        <taxon>Pseudomonadota</taxon>
        <taxon>Alphaproteobacteria</taxon>
        <taxon>Sphingomonadales</taxon>
        <taxon>Sphingomonadaceae</taxon>
        <taxon>Blastomonas</taxon>
    </lineage>
</organism>
<dbReference type="EMBL" id="CP020083">
    <property type="protein sequence ID" value="ASR50238.1"/>
    <property type="molecule type" value="Genomic_DNA"/>
</dbReference>
<keyword evidence="1" id="KW-0812">Transmembrane</keyword>
<feature type="transmembrane region" description="Helical" evidence="1">
    <location>
        <begin position="27"/>
        <end position="46"/>
    </location>
</feature>
<evidence type="ECO:0008006" key="4">
    <source>
        <dbReference type="Google" id="ProtNLM"/>
    </source>
</evidence>
<name>A0ABM6M2X0_9SPHN</name>
<dbReference type="GeneID" id="303484168"/>
<dbReference type="Proteomes" id="UP000258016">
    <property type="component" value="Chromosome"/>
</dbReference>